<evidence type="ECO:0000313" key="3">
    <source>
        <dbReference type="EMBL" id="PYH76165.1"/>
    </source>
</evidence>
<keyword evidence="2" id="KW-0812">Transmembrane</keyword>
<feature type="region of interest" description="Disordered" evidence="1">
    <location>
        <begin position="1"/>
        <end position="35"/>
    </location>
</feature>
<protein>
    <submittedName>
        <fullName evidence="3">Uncharacterized protein</fullName>
    </submittedName>
</protein>
<gene>
    <name evidence="3" type="ORF">BO82DRAFT_359362</name>
</gene>
<evidence type="ECO:0000256" key="2">
    <source>
        <dbReference type="SAM" id="Phobius"/>
    </source>
</evidence>
<keyword evidence="4" id="KW-1185">Reference proteome</keyword>
<keyword evidence="2" id="KW-0472">Membrane</keyword>
<name>A0A319BTW4_9EURO</name>
<dbReference type="EMBL" id="KZ821765">
    <property type="protein sequence ID" value="PYH76165.1"/>
    <property type="molecule type" value="Genomic_DNA"/>
</dbReference>
<accession>A0A319BTW4</accession>
<feature type="region of interest" description="Disordered" evidence="1">
    <location>
        <begin position="76"/>
        <end position="99"/>
    </location>
</feature>
<sequence>MPALDLVQTTATQTNQGKTNDFTNTSPRGATQTSQPWDLMIPTTFLFTFHTLNYILGLFPFTIFKHQRGVRLICMSPRPRKDMSPPHSSAGNNRATWNM</sequence>
<feature type="compositionally biased region" description="Polar residues" evidence="1">
    <location>
        <begin position="7"/>
        <end position="35"/>
    </location>
</feature>
<dbReference type="GeneID" id="37139298"/>
<evidence type="ECO:0000313" key="4">
    <source>
        <dbReference type="Proteomes" id="UP000248340"/>
    </source>
</evidence>
<dbReference type="RefSeq" id="XP_025486365.1">
    <property type="nucleotide sequence ID" value="XM_025636557.1"/>
</dbReference>
<evidence type="ECO:0000256" key="1">
    <source>
        <dbReference type="SAM" id="MobiDB-lite"/>
    </source>
</evidence>
<feature type="transmembrane region" description="Helical" evidence="2">
    <location>
        <begin position="45"/>
        <end position="64"/>
    </location>
</feature>
<dbReference type="AlphaFoldDB" id="A0A319BTW4"/>
<organism evidence="3 4">
    <name type="scientific">Aspergillus uvarum CBS 121591</name>
    <dbReference type="NCBI Taxonomy" id="1448315"/>
    <lineage>
        <taxon>Eukaryota</taxon>
        <taxon>Fungi</taxon>
        <taxon>Dikarya</taxon>
        <taxon>Ascomycota</taxon>
        <taxon>Pezizomycotina</taxon>
        <taxon>Eurotiomycetes</taxon>
        <taxon>Eurotiomycetidae</taxon>
        <taxon>Eurotiales</taxon>
        <taxon>Aspergillaceae</taxon>
        <taxon>Aspergillus</taxon>
        <taxon>Aspergillus subgen. Circumdati</taxon>
    </lineage>
</organism>
<keyword evidence="2" id="KW-1133">Transmembrane helix</keyword>
<dbReference type="Proteomes" id="UP000248340">
    <property type="component" value="Unassembled WGS sequence"/>
</dbReference>
<reference evidence="3 4" key="1">
    <citation type="submission" date="2016-12" db="EMBL/GenBank/DDBJ databases">
        <title>The genomes of Aspergillus section Nigri reveals drivers in fungal speciation.</title>
        <authorList>
            <consortium name="DOE Joint Genome Institute"/>
            <person name="Vesth T.C."/>
            <person name="Nybo J."/>
            <person name="Theobald S."/>
            <person name="Brandl J."/>
            <person name="Frisvad J.C."/>
            <person name="Nielsen K.F."/>
            <person name="Lyhne E.K."/>
            <person name="Kogle M.E."/>
            <person name="Kuo A."/>
            <person name="Riley R."/>
            <person name="Clum A."/>
            <person name="Nolan M."/>
            <person name="Lipzen A."/>
            <person name="Salamov A."/>
            <person name="Henrissat B."/>
            <person name="Wiebenga A."/>
            <person name="De Vries R.P."/>
            <person name="Grigoriev I.V."/>
            <person name="Mortensen U.H."/>
            <person name="Andersen M.R."/>
            <person name="Baker S.E."/>
        </authorList>
    </citation>
    <scope>NUCLEOTIDE SEQUENCE [LARGE SCALE GENOMIC DNA]</scope>
    <source>
        <strain evidence="3 4">CBS 121591</strain>
    </source>
</reference>
<proteinExistence type="predicted"/>
<dbReference type="VEuPathDB" id="FungiDB:BO82DRAFT_359362"/>
<feature type="compositionally biased region" description="Polar residues" evidence="1">
    <location>
        <begin position="86"/>
        <end position="99"/>
    </location>
</feature>